<sequence>MAPPLTLHPAVRILLLLVTASTLPAMSLTTLAVIGGLGLTTHWRLSASALDRLRGGLWRLRWLLLAIFVLYGGFTPGEPLLPALPGLSREGLAEGLRRMLVLVDLLVLVYLLLAVTPTTQLVVGVRVLLAPLRILGVEPERVGLRIALALEAVSGLQQRLRGDAGVPLWTRAAALIEAVERDAATAAAPVDLADAGLPRWWEWLLPPLLFAGLYLLAYGGGP</sequence>
<dbReference type="OrthoDB" id="7068977at2"/>
<keyword evidence="1" id="KW-0472">Membrane</keyword>
<keyword evidence="1" id="KW-1133">Transmembrane helix</keyword>
<evidence type="ECO:0008006" key="4">
    <source>
        <dbReference type="Google" id="ProtNLM"/>
    </source>
</evidence>
<name>A0A318EJU7_9GAMM</name>
<accession>A0A318EJU7</accession>
<feature type="transmembrane region" description="Helical" evidence="1">
    <location>
        <begin position="13"/>
        <end position="39"/>
    </location>
</feature>
<proteinExistence type="predicted"/>
<dbReference type="AlphaFoldDB" id="A0A318EJU7"/>
<dbReference type="EMBL" id="QICN01000001">
    <property type="protein sequence ID" value="PXV71471.1"/>
    <property type="molecule type" value="Genomic_DNA"/>
</dbReference>
<evidence type="ECO:0000256" key="1">
    <source>
        <dbReference type="SAM" id="Phobius"/>
    </source>
</evidence>
<gene>
    <name evidence="2" type="ORF">C8D93_101522</name>
</gene>
<protein>
    <recommendedName>
        <fullName evidence="4">Cobalt transport protein</fullName>
    </recommendedName>
</protein>
<evidence type="ECO:0000313" key="2">
    <source>
        <dbReference type="EMBL" id="PXV71471.1"/>
    </source>
</evidence>
<evidence type="ECO:0000313" key="3">
    <source>
        <dbReference type="Proteomes" id="UP000248330"/>
    </source>
</evidence>
<dbReference type="Proteomes" id="UP000248330">
    <property type="component" value="Unassembled WGS sequence"/>
</dbReference>
<keyword evidence="1" id="KW-0812">Transmembrane</keyword>
<comment type="caution">
    <text evidence="2">The sequence shown here is derived from an EMBL/GenBank/DDBJ whole genome shotgun (WGS) entry which is preliminary data.</text>
</comment>
<organism evidence="2 3">
    <name type="scientific">Sinimarinibacterium flocculans</name>
    <dbReference type="NCBI Taxonomy" id="985250"/>
    <lineage>
        <taxon>Bacteria</taxon>
        <taxon>Pseudomonadati</taxon>
        <taxon>Pseudomonadota</taxon>
        <taxon>Gammaproteobacteria</taxon>
        <taxon>Nevskiales</taxon>
        <taxon>Nevskiaceae</taxon>
        <taxon>Sinimarinibacterium</taxon>
    </lineage>
</organism>
<feature type="transmembrane region" description="Helical" evidence="1">
    <location>
        <begin position="96"/>
        <end position="116"/>
    </location>
</feature>
<keyword evidence="3" id="KW-1185">Reference proteome</keyword>
<reference evidence="2 3" key="1">
    <citation type="submission" date="2018-04" db="EMBL/GenBank/DDBJ databases">
        <title>Genomic Encyclopedia of Type Strains, Phase IV (KMG-IV): sequencing the most valuable type-strain genomes for metagenomic binning, comparative biology and taxonomic classification.</title>
        <authorList>
            <person name="Goeker M."/>
        </authorList>
    </citation>
    <scope>NUCLEOTIDE SEQUENCE [LARGE SCALE GENOMIC DNA]</scope>
    <source>
        <strain evidence="2 3">DSM 104150</strain>
    </source>
</reference>
<dbReference type="RefSeq" id="WP_110263584.1">
    <property type="nucleotide sequence ID" value="NZ_CAKZQT010000007.1"/>
</dbReference>
<feature type="transmembrane region" description="Helical" evidence="1">
    <location>
        <begin position="60"/>
        <end position="76"/>
    </location>
</feature>